<evidence type="ECO:0000313" key="4">
    <source>
        <dbReference type="Proteomes" id="UP000234560"/>
    </source>
</evidence>
<dbReference type="Proteomes" id="UP000234560">
    <property type="component" value="Chromosome"/>
</dbReference>
<keyword evidence="2" id="KW-0732">Signal</keyword>
<dbReference type="EMBL" id="CP136958">
    <property type="protein sequence ID" value="WOT01182.1"/>
    <property type="molecule type" value="Genomic_DNA"/>
</dbReference>
<keyword evidence="1" id="KW-0472">Membrane</keyword>
<reference evidence="3" key="1">
    <citation type="submission" date="2017-12" db="EMBL/GenBank/DDBJ databases">
        <authorList>
            <person name="Thomas-White K."/>
            <person name="Wolfe A.J."/>
        </authorList>
    </citation>
    <scope>NUCLEOTIDE SEQUENCE</scope>
    <source>
        <strain evidence="3">UMB0763</strain>
    </source>
</reference>
<keyword evidence="1" id="KW-0812">Transmembrane</keyword>
<feature type="signal peptide" evidence="2">
    <location>
        <begin position="1"/>
        <end position="25"/>
    </location>
</feature>
<protein>
    <recommendedName>
        <fullName evidence="5">Secreted protein</fullName>
    </recommendedName>
</protein>
<dbReference type="RefSeq" id="WP_257877778.1">
    <property type="nucleotide sequence ID" value="NZ_CAMIHY010000002.1"/>
</dbReference>
<organism evidence="3 4">
    <name type="scientific">Corynebacterium pyruviciproducens</name>
    <dbReference type="NCBI Taxonomy" id="598660"/>
    <lineage>
        <taxon>Bacteria</taxon>
        <taxon>Bacillati</taxon>
        <taxon>Actinomycetota</taxon>
        <taxon>Actinomycetes</taxon>
        <taxon>Mycobacteriales</taxon>
        <taxon>Corynebacteriaceae</taxon>
        <taxon>Corynebacterium</taxon>
    </lineage>
</organism>
<keyword evidence="1" id="KW-1133">Transmembrane helix</keyword>
<feature type="chain" id="PRO_5042029959" description="Secreted protein" evidence="2">
    <location>
        <begin position="26"/>
        <end position="96"/>
    </location>
</feature>
<evidence type="ECO:0000256" key="2">
    <source>
        <dbReference type="SAM" id="SignalP"/>
    </source>
</evidence>
<gene>
    <name evidence="3" type="ORF">CYJ47_07735</name>
</gene>
<dbReference type="KEGG" id="cpyr:CYJ47_07735"/>
<evidence type="ECO:0000313" key="3">
    <source>
        <dbReference type="EMBL" id="WOT01182.1"/>
    </source>
</evidence>
<evidence type="ECO:0008006" key="5">
    <source>
        <dbReference type="Google" id="ProtNLM"/>
    </source>
</evidence>
<evidence type="ECO:0000256" key="1">
    <source>
        <dbReference type="SAM" id="Phobius"/>
    </source>
</evidence>
<name>A0AAF0YNL5_9CORY</name>
<dbReference type="AlphaFoldDB" id="A0AAF0YNL5"/>
<sequence>MSLKRSAIASAMCTALVLGAVPATADELPPADTEVRQAAGSQTGQAVGDSALAVVYSGVSIFVGALSAGGFWGIIYNALVSRGIIPGTIEPNLPVL</sequence>
<feature type="transmembrane region" description="Helical" evidence="1">
    <location>
        <begin position="53"/>
        <end position="75"/>
    </location>
</feature>
<proteinExistence type="predicted"/>
<accession>A0AAF0YNL5</accession>
<reference evidence="3" key="2">
    <citation type="submission" date="2023-10" db="EMBL/GenBank/DDBJ databases">
        <authorList>
            <person name="Choi B."/>
        </authorList>
    </citation>
    <scope>NUCLEOTIDE SEQUENCE</scope>
    <source>
        <strain evidence="3">UMB0763</strain>
    </source>
</reference>